<dbReference type="InterPro" id="IPR033175">
    <property type="entry name" value="PSD-A"/>
</dbReference>
<dbReference type="AlphaFoldDB" id="A0A5C0UED4"/>
<keyword evidence="8" id="KW-0456">Lyase</keyword>
<evidence type="ECO:0000256" key="8">
    <source>
        <dbReference type="ARBA" id="ARBA00023239"/>
    </source>
</evidence>
<dbReference type="PANTHER" id="PTHR35809">
    <property type="entry name" value="ARCHAETIDYLSERINE DECARBOXYLASE PROENZYME-RELATED"/>
    <property type="match status" value="1"/>
</dbReference>
<proteinExistence type="predicted"/>
<evidence type="ECO:0000256" key="4">
    <source>
        <dbReference type="ARBA" id="ARBA00023098"/>
    </source>
</evidence>
<evidence type="ECO:0000313" key="13">
    <source>
        <dbReference type="Proteomes" id="UP000325155"/>
    </source>
</evidence>
<evidence type="ECO:0008006" key="14">
    <source>
        <dbReference type="Google" id="ProtNLM"/>
    </source>
</evidence>
<evidence type="ECO:0000256" key="11">
    <source>
        <dbReference type="SAM" id="Phobius"/>
    </source>
</evidence>
<dbReference type="RefSeq" id="WP_148980907.1">
    <property type="nucleotide sequence ID" value="NZ_CP043315.1"/>
</dbReference>
<name>A0A5C0UED4_9PROT</name>
<dbReference type="GO" id="GO:0004609">
    <property type="term" value="F:phosphatidylserine decarboxylase activity"/>
    <property type="evidence" value="ECO:0007669"/>
    <property type="project" value="InterPro"/>
</dbReference>
<keyword evidence="3" id="KW-0210">Decarboxylase</keyword>
<sequence>MFKLSQDGIKIAKVLILVIALSFVLGKFITLLSVGLLILFRDENRIITNPNAVLSPCDGIVLSIENNVKFNLSDKYQNNKWNKITILNGILDIHANRMPMSGEVEEIIYTPGDSRDRYIYKQNEKISWIINGDIDFILSHSVDTIFHVVSSKVKKNQFAKIGETYANSFIGATIELYLPQDIEITISEGQKMVASETSITNSIVKNAMNQHPSKKITKKDTK</sequence>
<dbReference type="Pfam" id="PF02666">
    <property type="entry name" value="PS_Dcarbxylase"/>
    <property type="match status" value="1"/>
</dbReference>
<dbReference type="Proteomes" id="UP000325155">
    <property type="component" value="Chromosome"/>
</dbReference>
<keyword evidence="11" id="KW-0812">Transmembrane</keyword>
<dbReference type="KEGG" id="cip:FZC35_01570"/>
<keyword evidence="1" id="KW-1003">Cell membrane</keyword>
<evidence type="ECO:0000256" key="3">
    <source>
        <dbReference type="ARBA" id="ARBA00022793"/>
    </source>
</evidence>
<protein>
    <recommendedName>
        <fullName evidence="14">Phosphatidylserine decarboxylase</fullName>
    </recommendedName>
</protein>
<evidence type="ECO:0000256" key="9">
    <source>
        <dbReference type="ARBA" id="ARBA00023264"/>
    </source>
</evidence>
<keyword evidence="2" id="KW-0444">Lipid biosynthesis</keyword>
<dbReference type="EMBL" id="CP043315">
    <property type="protein sequence ID" value="QEK38060.1"/>
    <property type="molecule type" value="Genomic_DNA"/>
</dbReference>
<keyword evidence="4" id="KW-0443">Lipid metabolism</keyword>
<keyword evidence="5 11" id="KW-0472">Membrane</keyword>
<evidence type="ECO:0000256" key="1">
    <source>
        <dbReference type="ARBA" id="ARBA00022475"/>
    </source>
</evidence>
<organism evidence="12 13">
    <name type="scientific">Candidatus Cytomitobacter indipagum</name>
    <dbReference type="NCBI Taxonomy" id="2601575"/>
    <lineage>
        <taxon>Bacteria</taxon>
        <taxon>Pseudomonadati</taxon>
        <taxon>Pseudomonadota</taxon>
        <taxon>Alphaproteobacteria</taxon>
        <taxon>Holosporales</taxon>
        <taxon>Holosporaceae</taxon>
        <taxon>Candidatus Cytomitobacter</taxon>
    </lineage>
</organism>
<keyword evidence="7" id="KW-0594">Phospholipid biosynthesis</keyword>
<reference evidence="12 13" key="1">
    <citation type="submission" date="2019-08" db="EMBL/GenBank/DDBJ databases">
        <title>Highly reduced genomes of protist endosymbionts show evolutionary convergence.</title>
        <authorList>
            <person name="George E."/>
            <person name="Husnik F."/>
            <person name="Tashyreva D."/>
            <person name="Prokopchuk G."/>
            <person name="Horak A."/>
            <person name="Kwong W.K."/>
            <person name="Lukes J."/>
            <person name="Keeling P.J."/>
        </authorList>
    </citation>
    <scope>NUCLEOTIDE SEQUENCE [LARGE SCALE GENOMIC DNA]</scope>
    <source>
        <strain evidence="12">1605</strain>
    </source>
</reference>
<dbReference type="GO" id="GO:0008654">
    <property type="term" value="P:phospholipid biosynthetic process"/>
    <property type="evidence" value="ECO:0007669"/>
    <property type="project" value="UniProtKB-KW"/>
</dbReference>
<evidence type="ECO:0000256" key="10">
    <source>
        <dbReference type="ARBA" id="ARBA00023317"/>
    </source>
</evidence>
<dbReference type="PANTHER" id="PTHR35809:SF1">
    <property type="entry name" value="ARCHAETIDYLSERINE DECARBOXYLASE PROENZYME-RELATED"/>
    <property type="match status" value="1"/>
</dbReference>
<evidence type="ECO:0000256" key="7">
    <source>
        <dbReference type="ARBA" id="ARBA00023209"/>
    </source>
</evidence>
<keyword evidence="9" id="KW-1208">Phospholipid metabolism</keyword>
<evidence type="ECO:0000256" key="5">
    <source>
        <dbReference type="ARBA" id="ARBA00023136"/>
    </source>
</evidence>
<evidence type="ECO:0000313" key="12">
    <source>
        <dbReference type="EMBL" id="QEK38060.1"/>
    </source>
</evidence>
<dbReference type="InterPro" id="IPR003817">
    <property type="entry name" value="PS_Dcarbxylase"/>
</dbReference>
<keyword evidence="13" id="KW-1185">Reference proteome</keyword>
<keyword evidence="6" id="KW-0865">Zymogen</keyword>
<keyword evidence="10" id="KW-0670">Pyruvate</keyword>
<feature type="transmembrane region" description="Helical" evidence="11">
    <location>
        <begin position="12"/>
        <end position="40"/>
    </location>
</feature>
<keyword evidence="11" id="KW-1133">Transmembrane helix</keyword>
<gene>
    <name evidence="12" type="ORF">FZC35_01570</name>
</gene>
<evidence type="ECO:0000256" key="6">
    <source>
        <dbReference type="ARBA" id="ARBA00023145"/>
    </source>
</evidence>
<dbReference type="OrthoDB" id="9790893at2"/>
<evidence type="ECO:0000256" key="2">
    <source>
        <dbReference type="ARBA" id="ARBA00022516"/>
    </source>
</evidence>
<accession>A0A5C0UED4</accession>